<dbReference type="RefSeq" id="WP_400195413.1">
    <property type="nucleotide sequence ID" value="NZ_CAYAYE010000017.1"/>
</dbReference>
<keyword evidence="4" id="KW-0479">Metal-binding</keyword>
<dbReference type="Gene3D" id="3.40.1030.10">
    <property type="entry name" value="Nucleoside phosphorylase/phosphoribosyltransferase catalytic domain"/>
    <property type="match status" value="1"/>
</dbReference>
<dbReference type="GO" id="GO:0005829">
    <property type="term" value="C:cytosol"/>
    <property type="evidence" value="ECO:0007669"/>
    <property type="project" value="TreeGrafter"/>
</dbReference>
<dbReference type="GO" id="GO:0000162">
    <property type="term" value="P:L-tryptophan biosynthetic process"/>
    <property type="evidence" value="ECO:0007669"/>
    <property type="project" value="UniProtKB-UniRule"/>
</dbReference>
<dbReference type="SUPFAM" id="SSF47648">
    <property type="entry name" value="Nucleoside phosphorylase/phosphoribosyltransferase N-terminal domain"/>
    <property type="match status" value="1"/>
</dbReference>
<evidence type="ECO:0000256" key="1">
    <source>
        <dbReference type="ARBA" id="ARBA00022605"/>
    </source>
</evidence>
<keyword evidence="1 4" id="KW-0028">Amino-acid biosynthesis</keyword>
<sequence>MDDKLRAFGKNIDLLINKNNLSREESREMFRQILMNEQPDLQQGAFLAAITAKGATPQEIAGGWEVIFDLDTVKVSPKISVPVVENCGTGMDSFKTFNISTAASIIAAADGVPMAKHGARAITSKCGTIDLLESIGIDVECDASIVKKSIEDANIGMFNGMSSKVHPCALGRILSQIRFGTILNIAASLANPASPTIGVRGVYNEEMIMPTLETMKEIGFKKAMVFHGKNSNGKCGMDEISTSGLTFVAEMKSDGTITEYTIDPSSLDIRCDNENDILASERSNESIRFLRLLEGKESRDREDIVCLNAAAILYVSDHVKDIESGFERAKSIVASGRAASKIKEWVSIQNSKPDLGLEKLDALLCHC</sequence>
<dbReference type="InterPro" id="IPR017459">
    <property type="entry name" value="Glycosyl_Trfase_fam3_N_dom"/>
</dbReference>
<dbReference type="PANTHER" id="PTHR43285:SF2">
    <property type="entry name" value="ANTHRANILATE PHOSPHORIBOSYLTRANSFERASE"/>
    <property type="match status" value="1"/>
</dbReference>
<feature type="binding site" evidence="4">
    <location>
        <position position="239"/>
    </location>
    <ligand>
        <name>Mg(2+)</name>
        <dbReference type="ChEBI" id="CHEBI:18420"/>
        <label>2</label>
    </ligand>
</feature>
<dbReference type="SUPFAM" id="SSF52418">
    <property type="entry name" value="Nucleoside phosphorylase/phosphoribosyltransferase catalytic domain"/>
    <property type="match status" value="1"/>
</dbReference>
<comment type="pathway">
    <text evidence="4">Amino-acid biosynthesis; L-tryptophan biosynthesis; L-tryptophan from chorismate: step 2/5.</text>
</comment>
<feature type="binding site" evidence="4">
    <location>
        <position position="88"/>
    </location>
    <ligand>
        <name>5-phospho-alpha-D-ribose 1-diphosphate</name>
        <dbReference type="ChEBI" id="CHEBI:58017"/>
    </ligand>
</feature>
<comment type="function">
    <text evidence="4">Catalyzes the transfer of the phosphoribosyl group of 5-phosphorylribose-1-pyrophosphate (PRPP) to anthranilate to yield N-(5'-phosphoribosyl)-anthranilate (PRA).</text>
</comment>
<feature type="binding site" evidence="4">
    <location>
        <begin position="116"/>
        <end position="124"/>
    </location>
    <ligand>
        <name>5-phospho-alpha-D-ribose 1-diphosphate</name>
        <dbReference type="ChEBI" id="CHEBI:58017"/>
    </ligand>
</feature>
<feature type="binding site" evidence="4">
    <location>
        <position position="100"/>
    </location>
    <ligand>
        <name>Mg(2+)</name>
        <dbReference type="ChEBI" id="CHEBI:18420"/>
        <label>1</label>
    </ligand>
</feature>
<keyword evidence="2 4" id="KW-0328">Glycosyltransferase</keyword>
<dbReference type="Pfam" id="PF00591">
    <property type="entry name" value="Glycos_transf_3"/>
    <property type="match status" value="1"/>
</dbReference>
<feature type="binding site" evidence="4">
    <location>
        <begin position="98"/>
        <end position="101"/>
    </location>
    <ligand>
        <name>5-phospho-alpha-D-ribose 1-diphosphate</name>
        <dbReference type="ChEBI" id="CHEBI:58017"/>
    </ligand>
</feature>
<evidence type="ECO:0000256" key="3">
    <source>
        <dbReference type="ARBA" id="ARBA00022679"/>
    </source>
</evidence>
<evidence type="ECO:0000256" key="2">
    <source>
        <dbReference type="ARBA" id="ARBA00022676"/>
    </source>
</evidence>
<dbReference type="Proteomes" id="UP000752814">
    <property type="component" value="Unassembled WGS sequence"/>
</dbReference>
<keyword evidence="4" id="KW-0822">Tryptophan biosynthesis</keyword>
<dbReference type="GO" id="GO:0000287">
    <property type="term" value="F:magnesium ion binding"/>
    <property type="evidence" value="ECO:0007669"/>
    <property type="project" value="UniProtKB-UniRule"/>
</dbReference>
<comment type="caution">
    <text evidence="7">The sequence shown here is derived from an EMBL/GenBank/DDBJ whole genome shotgun (WGS) entry which is preliminary data.</text>
</comment>
<evidence type="ECO:0000313" key="7">
    <source>
        <dbReference type="EMBL" id="TQS81598.1"/>
    </source>
</evidence>
<gene>
    <name evidence="4" type="primary">trpD</name>
    <name evidence="7" type="ORF">A3207_04135</name>
</gene>
<comment type="caution">
    <text evidence="4">Lacks conserved residue(s) required for the propagation of feature annotation.</text>
</comment>
<protein>
    <recommendedName>
        <fullName evidence="4">Anthranilate phosphoribosyltransferase</fullName>
        <ecNumber evidence="4">2.4.2.18</ecNumber>
    </recommendedName>
</protein>
<evidence type="ECO:0000313" key="8">
    <source>
        <dbReference type="Proteomes" id="UP000752814"/>
    </source>
</evidence>
<feature type="binding site" evidence="4">
    <location>
        <position position="88"/>
    </location>
    <ligand>
        <name>anthranilate</name>
        <dbReference type="ChEBI" id="CHEBI:16567"/>
        <label>1</label>
    </ligand>
</feature>
<dbReference type="InterPro" id="IPR035902">
    <property type="entry name" value="Nuc_phospho_transferase"/>
</dbReference>
<dbReference type="Gene3D" id="1.20.970.10">
    <property type="entry name" value="Transferase, Pyrimidine Nucleoside Phosphorylase, Chain C"/>
    <property type="match status" value="1"/>
</dbReference>
<keyword evidence="3 4" id="KW-0808">Transferase</keyword>
<dbReference type="PANTHER" id="PTHR43285">
    <property type="entry name" value="ANTHRANILATE PHOSPHORIBOSYLTRANSFERASE"/>
    <property type="match status" value="1"/>
</dbReference>
<keyword evidence="4" id="KW-0057">Aromatic amino acid biosynthesis</keyword>
<accession>A0A8J8PF60</accession>
<dbReference type="InterPro" id="IPR005940">
    <property type="entry name" value="Anthranilate_Pribosyl_Tfrase"/>
</dbReference>
<feature type="binding site" evidence="4">
    <location>
        <position position="239"/>
    </location>
    <ligand>
        <name>Mg(2+)</name>
        <dbReference type="ChEBI" id="CHEBI:18420"/>
        <label>1</label>
    </ligand>
</feature>
<reference evidence="7" key="1">
    <citation type="submission" date="2016-03" db="EMBL/GenBank/DDBJ databases">
        <authorList>
            <person name="Borrel G."/>
            <person name="Mccann A."/>
            <person name="O'Toole P.W."/>
        </authorList>
    </citation>
    <scope>NUCLEOTIDE SEQUENCE</scope>
    <source>
        <strain evidence="7">183</strain>
    </source>
</reference>
<comment type="catalytic activity">
    <reaction evidence="4">
        <text>N-(5-phospho-beta-D-ribosyl)anthranilate + diphosphate = 5-phospho-alpha-D-ribose 1-diphosphate + anthranilate</text>
        <dbReference type="Rhea" id="RHEA:11768"/>
        <dbReference type="ChEBI" id="CHEBI:16567"/>
        <dbReference type="ChEBI" id="CHEBI:18277"/>
        <dbReference type="ChEBI" id="CHEBI:33019"/>
        <dbReference type="ChEBI" id="CHEBI:58017"/>
        <dbReference type="EC" id="2.4.2.18"/>
    </reaction>
</comment>
<dbReference type="HAMAP" id="MF_00211">
    <property type="entry name" value="TrpD"/>
    <property type="match status" value="1"/>
</dbReference>
<dbReference type="Pfam" id="PF02885">
    <property type="entry name" value="Glycos_trans_3N"/>
    <property type="match status" value="1"/>
</dbReference>
<dbReference type="GO" id="GO:0004048">
    <property type="term" value="F:anthranilate phosphoribosyltransferase activity"/>
    <property type="evidence" value="ECO:0007669"/>
    <property type="project" value="UniProtKB-UniRule"/>
</dbReference>
<dbReference type="InterPro" id="IPR000312">
    <property type="entry name" value="Glycosyl_Trfase_fam3"/>
</dbReference>
<dbReference type="EMBL" id="LVVT01000022">
    <property type="protein sequence ID" value="TQS81598.1"/>
    <property type="molecule type" value="Genomic_DNA"/>
</dbReference>
<evidence type="ECO:0000259" key="5">
    <source>
        <dbReference type="Pfam" id="PF00591"/>
    </source>
</evidence>
<keyword evidence="4" id="KW-0460">Magnesium</keyword>
<evidence type="ECO:0000256" key="4">
    <source>
        <dbReference type="HAMAP-Rule" id="MF_00211"/>
    </source>
</evidence>
<comment type="similarity">
    <text evidence="4">Belongs to the anthranilate phosphoribosyltransferase family.</text>
</comment>
<organism evidence="7 8">
    <name type="scientific">Candidatus Methanomassiliicoccus intestinalis</name>
    <dbReference type="NCBI Taxonomy" id="1406512"/>
    <lineage>
        <taxon>Archaea</taxon>
        <taxon>Methanobacteriati</taxon>
        <taxon>Thermoplasmatota</taxon>
        <taxon>Thermoplasmata</taxon>
        <taxon>Methanomassiliicoccales</taxon>
        <taxon>Methanomassiliicoccaceae</taxon>
        <taxon>Methanomassiliicoccus</taxon>
    </lineage>
</organism>
<feature type="binding site" evidence="4">
    <location>
        <position position="128"/>
    </location>
    <ligand>
        <name>5-phospho-alpha-D-ribose 1-diphosphate</name>
        <dbReference type="ChEBI" id="CHEBI:58017"/>
    </ligand>
</feature>
<comment type="subunit">
    <text evidence="4">Homodimer.</text>
</comment>
<dbReference type="NCBIfam" id="TIGR01245">
    <property type="entry name" value="trpD"/>
    <property type="match status" value="1"/>
</dbReference>
<dbReference type="EC" id="2.4.2.18" evidence="4"/>
<feature type="domain" description="Glycosyl transferase family 3" evidence="5">
    <location>
        <begin position="82"/>
        <end position="338"/>
    </location>
</feature>
<dbReference type="InterPro" id="IPR036320">
    <property type="entry name" value="Glycosyl_Trfase_fam3_N_dom_sf"/>
</dbReference>
<proteinExistence type="inferred from homology"/>
<feature type="domain" description="Glycosyl transferase family 3 N-terminal" evidence="6">
    <location>
        <begin position="14"/>
        <end position="66"/>
    </location>
</feature>
<name>A0A8J8PF60_9ARCH</name>
<evidence type="ECO:0000259" key="6">
    <source>
        <dbReference type="Pfam" id="PF02885"/>
    </source>
</evidence>
<feature type="binding site" evidence="4">
    <location>
        <position position="238"/>
    </location>
    <ligand>
        <name>Mg(2+)</name>
        <dbReference type="ChEBI" id="CHEBI:18420"/>
        <label>2</label>
    </ligand>
</feature>
<comment type="cofactor">
    <cofactor evidence="4">
        <name>Mg(2+)</name>
        <dbReference type="ChEBI" id="CHEBI:18420"/>
    </cofactor>
    <text evidence="4">Binds 2 magnesium ions per monomer.</text>
</comment>
<feature type="binding site" evidence="4">
    <location>
        <position position="96"/>
    </location>
    <ligand>
        <name>5-phospho-alpha-D-ribose 1-diphosphate</name>
        <dbReference type="ChEBI" id="CHEBI:58017"/>
    </ligand>
</feature>
<dbReference type="AlphaFoldDB" id="A0A8J8PF60"/>